<dbReference type="SUPFAM" id="SSF50249">
    <property type="entry name" value="Nucleic acid-binding proteins"/>
    <property type="match status" value="1"/>
</dbReference>
<dbReference type="EMBL" id="JAVDUI010000001">
    <property type="protein sequence ID" value="MDR6892899.1"/>
    <property type="molecule type" value="Genomic_DNA"/>
</dbReference>
<evidence type="ECO:0000256" key="4">
    <source>
        <dbReference type="SAM" id="MobiDB-lite"/>
    </source>
</evidence>
<gene>
    <name evidence="5" type="ORF">J2S35_001839</name>
</gene>
<dbReference type="AlphaFoldDB" id="A0AAE4C7V2"/>
<dbReference type="NCBIfam" id="TIGR00621">
    <property type="entry name" value="ssb"/>
    <property type="match status" value="1"/>
</dbReference>
<dbReference type="CDD" id="cd04496">
    <property type="entry name" value="SSB_OBF"/>
    <property type="match status" value="1"/>
</dbReference>
<dbReference type="GO" id="GO:0009295">
    <property type="term" value="C:nucleoid"/>
    <property type="evidence" value="ECO:0007669"/>
    <property type="project" value="TreeGrafter"/>
</dbReference>
<evidence type="ECO:0000313" key="6">
    <source>
        <dbReference type="Proteomes" id="UP001247307"/>
    </source>
</evidence>
<dbReference type="InterPro" id="IPR000424">
    <property type="entry name" value="Primosome_PriB/ssb"/>
</dbReference>
<feature type="compositionally biased region" description="Low complexity" evidence="4">
    <location>
        <begin position="182"/>
        <end position="199"/>
    </location>
</feature>
<dbReference type="PROSITE" id="PS50935">
    <property type="entry name" value="SSB"/>
    <property type="match status" value="1"/>
</dbReference>
<proteinExistence type="predicted"/>
<feature type="region of interest" description="Disordered" evidence="4">
    <location>
        <begin position="114"/>
        <end position="199"/>
    </location>
</feature>
<sequence length="199" mass="21046">MSHVVLHGVIGTDLSAGSTALGTPTARFRLATQHRFYRPREQDWMSGPTSWVTVQAYRRLAQNAISSLSKGDRVVVTGRLTVRDWAAEDGRRGRAVEIIAESIGPDLRFTTCAVHHPSGPRNGGAGGGASEFETADESLEPDVLEDEVDRETGEIYDPAASSSAPGEDQDFGEGPLDRPEISSASASPVPAAASAGTPF</sequence>
<name>A0AAE4C7V2_9MICC</name>
<keyword evidence="6" id="KW-1185">Reference proteome</keyword>
<dbReference type="RefSeq" id="WP_309852646.1">
    <property type="nucleotide sequence ID" value="NZ_BAAAIU010000004.1"/>
</dbReference>
<evidence type="ECO:0000256" key="1">
    <source>
        <dbReference type="ARBA" id="ARBA00023125"/>
    </source>
</evidence>
<comment type="caution">
    <text evidence="5">The sequence shown here is derived from an EMBL/GenBank/DDBJ whole genome shotgun (WGS) entry which is preliminary data.</text>
</comment>
<protein>
    <recommendedName>
        <fullName evidence="3">Single-stranded DNA-binding protein</fullName>
    </recommendedName>
</protein>
<dbReference type="Proteomes" id="UP001247307">
    <property type="component" value="Unassembled WGS sequence"/>
</dbReference>
<dbReference type="GO" id="GO:0003697">
    <property type="term" value="F:single-stranded DNA binding"/>
    <property type="evidence" value="ECO:0007669"/>
    <property type="project" value="InterPro"/>
</dbReference>
<dbReference type="Pfam" id="PF00436">
    <property type="entry name" value="SSB"/>
    <property type="match status" value="1"/>
</dbReference>
<dbReference type="PANTHER" id="PTHR10302:SF0">
    <property type="entry name" value="SINGLE-STRANDED DNA-BINDING PROTEIN, MITOCHONDRIAL"/>
    <property type="match status" value="1"/>
</dbReference>
<accession>A0AAE4C7V2</accession>
<evidence type="ECO:0000313" key="5">
    <source>
        <dbReference type="EMBL" id="MDR6892899.1"/>
    </source>
</evidence>
<evidence type="ECO:0000256" key="2">
    <source>
        <dbReference type="PROSITE-ProRule" id="PRU00252"/>
    </source>
</evidence>
<organism evidence="5 6">
    <name type="scientific">Falsarthrobacter nasiphocae</name>
    <dbReference type="NCBI Taxonomy" id="189863"/>
    <lineage>
        <taxon>Bacteria</taxon>
        <taxon>Bacillati</taxon>
        <taxon>Actinomycetota</taxon>
        <taxon>Actinomycetes</taxon>
        <taxon>Micrococcales</taxon>
        <taxon>Micrococcaceae</taxon>
        <taxon>Falsarthrobacter</taxon>
    </lineage>
</organism>
<dbReference type="Gene3D" id="2.40.50.140">
    <property type="entry name" value="Nucleic acid-binding proteins"/>
    <property type="match status" value="1"/>
</dbReference>
<dbReference type="PANTHER" id="PTHR10302">
    <property type="entry name" value="SINGLE-STRANDED DNA-BINDING PROTEIN"/>
    <property type="match status" value="1"/>
</dbReference>
<reference evidence="5" key="1">
    <citation type="submission" date="2023-07" db="EMBL/GenBank/DDBJ databases">
        <title>Sequencing the genomes of 1000 actinobacteria strains.</title>
        <authorList>
            <person name="Klenk H.-P."/>
        </authorList>
    </citation>
    <scope>NUCLEOTIDE SEQUENCE</scope>
    <source>
        <strain evidence="5">DSM 13988</strain>
    </source>
</reference>
<feature type="compositionally biased region" description="Acidic residues" evidence="4">
    <location>
        <begin position="133"/>
        <end position="149"/>
    </location>
</feature>
<dbReference type="InterPro" id="IPR012340">
    <property type="entry name" value="NA-bd_OB-fold"/>
</dbReference>
<evidence type="ECO:0000256" key="3">
    <source>
        <dbReference type="RuleBase" id="RU000524"/>
    </source>
</evidence>
<dbReference type="GO" id="GO:0006260">
    <property type="term" value="P:DNA replication"/>
    <property type="evidence" value="ECO:0007669"/>
    <property type="project" value="InterPro"/>
</dbReference>
<dbReference type="InterPro" id="IPR011344">
    <property type="entry name" value="ssDNA-bd"/>
</dbReference>
<keyword evidence="1 2" id="KW-0238">DNA-binding</keyword>